<accession>A0AA89CE10</accession>
<protein>
    <recommendedName>
        <fullName evidence="3">Ig-like domain-containing protein</fullName>
    </recommendedName>
</protein>
<dbReference type="InterPro" id="IPR050958">
    <property type="entry name" value="Cell_Adh-Cytoskel_Orgn"/>
</dbReference>
<dbReference type="SMART" id="SM00409">
    <property type="entry name" value="IG"/>
    <property type="match status" value="2"/>
</dbReference>
<dbReference type="InterPro" id="IPR003599">
    <property type="entry name" value="Ig_sub"/>
</dbReference>
<organism evidence="4 5">
    <name type="scientific">Pinctada imbricata</name>
    <name type="common">Atlantic pearl-oyster</name>
    <name type="synonym">Pinctada martensii</name>
    <dbReference type="NCBI Taxonomy" id="66713"/>
    <lineage>
        <taxon>Eukaryota</taxon>
        <taxon>Metazoa</taxon>
        <taxon>Spiralia</taxon>
        <taxon>Lophotrochozoa</taxon>
        <taxon>Mollusca</taxon>
        <taxon>Bivalvia</taxon>
        <taxon>Autobranchia</taxon>
        <taxon>Pteriomorphia</taxon>
        <taxon>Pterioida</taxon>
        <taxon>Pterioidea</taxon>
        <taxon>Pteriidae</taxon>
        <taxon>Pinctada</taxon>
    </lineage>
</organism>
<evidence type="ECO:0000256" key="1">
    <source>
        <dbReference type="ARBA" id="ARBA00022729"/>
    </source>
</evidence>
<keyword evidence="1" id="KW-0732">Signal</keyword>
<evidence type="ECO:0000256" key="2">
    <source>
        <dbReference type="ARBA" id="ARBA00023157"/>
    </source>
</evidence>
<evidence type="ECO:0000259" key="3">
    <source>
        <dbReference type="PROSITE" id="PS50835"/>
    </source>
</evidence>
<dbReference type="SMART" id="SM00408">
    <property type="entry name" value="IGc2"/>
    <property type="match status" value="2"/>
</dbReference>
<feature type="domain" description="Ig-like" evidence="3">
    <location>
        <begin position="197"/>
        <end position="289"/>
    </location>
</feature>
<dbReference type="GO" id="GO:0030424">
    <property type="term" value="C:axon"/>
    <property type="evidence" value="ECO:0007669"/>
    <property type="project" value="TreeGrafter"/>
</dbReference>
<reference evidence="4" key="1">
    <citation type="submission" date="2019-08" db="EMBL/GenBank/DDBJ databases">
        <title>The improved chromosome-level genome for the pearl oyster Pinctada fucata martensii using PacBio sequencing and Hi-C.</title>
        <authorList>
            <person name="Zheng Z."/>
        </authorList>
    </citation>
    <scope>NUCLEOTIDE SEQUENCE</scope>
    <source>
        <strain evidence="4">ZZ-2019</strain>
        <tissue evidence="4">Adductor muscle</tissue>
    </source>
</reference>
<dbReference type="GO" id="GO:0007156">
    <property type="term" value="P:homophilic cell adhesion via plasma membrane adhesion molecules"/>
    <property type="evidence" value="ECO:0007669"/>
    <property type="project" value="TreeGrafter"/>
</dbReference>
<gene>
    <name evidence="4" type="ORF">FSP39_014373</name>
</gene>
<dbReference type="PROSITE" id="PS50835">
    <property type="entry name" value="IG_LIKE"/>
    <property type="match status" value="2"/>
</dbReference>
<dbReference type="Gene3D" id="2.60.40.10">
    <property type="entry name" value="Immunoglobulins"/>
    <property type="match status" value="2"/>
</dbReference>
<dbReference type="GO" id="GO:0043025">
    <property type="term" value="C:neuronal cell body"/>
    <property type="evidence" value="ECO:0007669"/>
    <property type="project" value="TreeGrafter"/>
</dbReference>
<dbReference type="GO" id="GO:0008046">
    <property type="term" value="F:axon guidance receptor activity"/>
    <property type="evidence" value="ECO:0007669"/>
    <property type="project" value="TreeGrafter"/>
</dbReference>
<keyword evidence="2" id="KW-1015">Disulfide bond</keyword>
<comment type="caution">
    <text evidence="4">The sequence shown here is derived from an EMBL/GenBank/DDBJ whole genome shotgun (WGS) entry which is preliminary data.</text>
</comment>
<dbReference type="InterPro" id="IPR007110">
    <property type="entry name" value="Ig-like_dom"/>
</dbReference>
<dbReference type="PANTHER" id="PTHR45080:SF8">
    <property type="entry name" value="IG-LIKE DOMAIN-CONTAINING PROTEIN"/>
    <property type="match status" value="1"/>
</dbReference>
<dbReference type="GO" id="GO:0005886">
    <property type="term" value="C:plasma membrane"/>
    <property type="evidence" value="ECO:0007669"/>
    <property type="project" value="TreeGrafter"/>
</dbReference>
<evidence type="ECO:0000313" key="5">
    <source>
        <dbReference type="Proteomes" id="UP001186944"/>
    </source>
</evidence>
<dbReference type="InterPro" id="IPR003598">
    <property type="entry name" value="Ig_sub2"/>
</dbReference>
<dbReference type="EMBL" id="VSWD01000001">
    <property type="protein sequence ID" value="KAK3108731.1"/>
    <property type="molecule type" value="Genomic_DNA"/>
</dbReference>
<dbReference type="InterPro" id="IPR036179">
    <property type="entry name" value="Ig-like_dom_sf"/>
</dbReference>
<dbReference type="Pfam" id="PF13927">
    <property type="entry name" value="Ig_3"/>
    <property type="match status" value="1"/>
</dbReference>
<dbReference type="AlphaFoldDB" id="A0AA89CE10"/>
<dbReference type="PANTHER" id="PTHR45080">
    <property type="entry name" value="CONTACTIN 5"/>
    <property type="match status" value="1"/>
</dbReference>
<dbReference type="InterPro" id="IPR013098">
    <property type="entry name" value="Ig_I-set"/>
</dbReference>
<evidence type="ECO:0000313" key="4">
    <source>
        <dbReference type="EMBL" id="KAK3108731.1"/>
    </source>
</evidence>
<proteinExistence type="predicted"/>
<keyword evidence="5" id="KW-1185">Reference proteome</keyword>
<dbReference type="Proteomes" id="UP001186944">
    <property type="component" value="Unassembled WGS sequence"/>
</dbReference>
<sequence length="294" mass="33459">MGNRCRLWTVICHASSKWCGYPGLRAHNPLTSPITQRSRRTYNCGVKQPPHWNLRFANVKREDEKKEYEQYLCIASNFFLRRNAFGPRHIIRPQGSTPLSFKPDYMWSSPSETLGMRGEMLKLKCIFSGNPTPTVSWSLPIPDDASRVMYSTGGQEISIDDIQESDEGVYTCTGSSFIEGESYSQSRSINVRIESEPRFIIRPNNVFSESGDSVSFLCKAEGKPVPTIEWFVNGVNLQDTTQPIIHSDRFLHPDAYNMTFVDVRKEESMCIQCNASNKHGYVFADVFLSVDPQE</sequence>
<dbReference type="Pfam" id="PF07679">
    <property type="entry name" value="I-set"/>
    <property type="match status" value="1"/>
</dbReference>
<feature type="domain" description="Ig-like" evidence="3">
    <location>
        <begin position="103"/>
        <end position="190"/>
    </location>
</feature>
<name>A0AA89CE10_PINIB</name>
<dbReference type="InterPro" id="IPR013783">
    <property type="entry name" value="Ig-like_fold"/>
</dbReference>
<dbReference type="GO" id="GO:0050808">
    <property type="term" value="P:synapse organization"/>
    <property type="evidence" value="ECO:0007669"/>
    <property type="project" value="TreeGrafter"/>
</dbReference>
<dbReference type="SUPFAM" id="SSF48726">
    <property type="entry name" value="Immunoglobulin"/>
    <property type="match status" value="2"/>
</dbReference>